<evidence type="ECO:0000313" key="3">
    <source>
        <dbReference type="Proteomes" id="UP000735302"/>
    </source>
</evidence>
<name>A0AAV4A874_9GAST</name>
<dbReference type="AlphaFoldDB" id="A0AAV4A874"/>
<accession>A0AAV4A874</accession>
<dbReference type="Proteomes" id="UP000735302">
    <property type="component" value="Unassembled WGS sequence"/>
</dbReference>
<evidence type="ECO:0000313" key="2">
    <source>
        <dbReference type="EMBL" id="GFO07421.1"/>
    </source>
</evidence>
<keyword evidence="3" id="KW-1185">Reference proteome</keyword>
<evidence type="ECO:0000256" key="1">
    <source>
        <dbReference type="SAM" id="MobiDB-lite"/>
    </source>
</evidence>
<organism evidence="2 3">
    <name type="scientific">Plakobranchus ocellatus</name>
    <dbReference type="NCBI Taxonomy" id="259542"/>
    <lineage>
        <taxon>Eukaryota</taxon>
        <taxon>Metazoa</taxon>
        <taxon>Spiralia</taxon>
        <taxon>Lophotrochozoa</taxon>
        <taxon>Mollusca</taxon>
        <taxon>Gastropoda</taxon>
        <taxon>Heterobranchia</taxon>
        <taxon>Euthyneura</taxon>
        <taxon>Panpulmonata</taxon>
        <taxon>Sacoglossa</taxon>
        <taxon>Placobranchoidea</taxon>
        <taxon>Plakobranchidae</taxon>
        <taxon>Plakobranchus</taxon>
    </lineage>
</organism>
<feature type="region of interest" description="Disordered" evidence="1">
    <location>
        <begin position="40"/>
        <end position="62"/>
    </location>
</feature>
<dbReference type="EMBL" id="BLXT01003865">
    <property type="protein sequence ID" value="GFO07421.1"/>
    <property type="molecule type" value="Genomic_DNA"/>
</dbReference>
<reference evidence="2 3" key="1">
    <citation type="journal article" date="2021" name="Elife">
        <title>Chloroplast acquisition without the gene transfer in kleptoplastic sea slugs, Plakobranchus ocellatus.</title>
        <authorList>
            <person name="Maeda T."/>
            <person name="Takahashi S."/>
            <person name="Yoshida T."/>
            <person name="Shimamura S."/>
            <person name="Takaki Y."/>
            <person name="Nagai Y."/>
            <person name="Toyoda A."/>
            <person name="Suzuki Y."/>
            <person name="Arimoto A."/>
            <person name="Ishii H."/>
            <person name="Satoh N."/>
            <person name="Nishiyama T."/>
            <person name="Hasebe M."/>
            <person name="Maruyama T."/>
            <person name="Minagawa J."/>
            <person name="Obokata J."/>
            <person name="Shigenobu S."/>
        </authorList>
    </citation>
    <scope>NUCLEOTIDE SEQUENCE [LARGE SCALE GENOMIC DNA]</scope>
</reference>
<sequence length="324" mass="36059">MVNMFLSRWREFAGDHPTDGLACSWTLSYGGRIGLPCSRRRKSCGSSSGEPCTKRRPGSAGIHSPEIFRQAKVSVAGLAPATEVPCRAGMFALHCATNAPKVCGSETNESKQMRKKNTSLQKLETLLSFLYEEGTFVSAILFLSFSISATPTHPDSGTSVTVERDSAPRSVGSFCHGFEPQYRCPGQTEDMKARDHLLWTDFTKTKPRHNFPAFEHRPNKPLSADFSVETDSISRFSPLKHLAAWYPLVHHSLRTFEGPIRTSVNLWLKKLFTLRNDLQHKAAVGSDPRSHDNGLYPAPTPAFKPEHLEYVLHKITSPRNCCIS</sequence>
<protein>
    <submittedName>
        <fullName evidence="2">Uncharacterized protein</fullName>
    </submittedName>
</protein>
<comment type="caution">
    <text evidence="2">The sequence shown here is derived from an EMBL/GenBank/DDBJ whole genome shotgun (WGS) entry which is preliminary data.</text>
</comment>
<proteinExistence type="predicted"/>
<gene>
    <name evidence="2" type="ORF">PoB_003392600</name>
</gene>